<evidence type="ECO:0000256" key="1">
    <source>
        <dbReference type="SAM" id="MobiDB-lite"/>
    </source>
</evidence>
<comment type="caution">
    <text evidence="2">The sequence shown here is derived from an EMBL/GenBank/DDBJ whole genome shotgun (WGS) entry which is preliminary data.</text>
</comment>
<evidence type="ECO:0000313" key="2">
    <source>
        <dbReference type="EMBL" id="EME36205.1"/>
    </source>
</evidence>
<protein>
    <submittedName>
        <fullName evidence="2">Uncharacterized protein</fullName>
    </submittedName>
</protein>
<name>M2YCG5_9MICC</name>
<dbReference type="EMBL" id="ANHZ02000017">
    <property type="protein sequence ID" value="EME36205.1"/>
    <property type="molecule type" value="Genomic_DNA"/>
</dbReference>
<organism evidence="2 3">
    <name type="scientific">Kocuria palustris PEL</name>
    <dbReference type="NCBI Taxonomy" id="1236550"/>
    <lineage>
        <taxon>Bacteria</taxon>
        <taxon>Bacillati</taxon>
        <taxon>Actinomycetota</taxon>
        <taxon>Actinomycetes</taxon>
        <taxon>Micrococcales</taxon>
        <taxon>Micrococcaceae</taxon>
        <taxon>Kocuria</taxon>
    </lineage>
</organism>
<keyword evidence="3" id="KW-1185">Reference proteome</keyword>
<dbReference type="Proteomes" id="UP000009877">
    <property type="component" value="Unassembled WGS sequence"/>
</dbReference>
<feature type="region of interest" description="Disordered" evidence="1">
    <location>
        <begin position="56"/>
        <end position="77"/>
    </location>
</feature>
<proteinExistence type="predicted"/>
<sequence length="77" mass="8327">MGDPGLEHRGAGGGCLHLPAVAYLELAGRALPLADGRWTVIAGWDPDATFWLHADPVPSGPSERWVQDPDDGRWRRG</sequence>
<reference evidence="2 3" key="1">
    <citation type="journal article" date="2014" name="Genome Announc.">
        <title>Draft Genome Sequence of Kocuria palustris PEL.</title>
        <authorList>
            <person name="Sharma G."/>
            <person name="Khatri I."/>
            <person name="Subramanian S."/>
        </authorList>
    </citation>
    <scope>NUCLEOTIDE SEQUENCE [LARGE SCALE GENOMIC DNA]</scope>
    <source>
        <strain evidence="2 3">PEL</strain>
    </source>
</reference>
<evidence type="ECO:0000313" key="3">
    <source>
        <dbReference type="Proteomes" id="UP000009877"/>
    </source>
</evidence>
<feature type="compositionally biased region" description="Basic and acidic residues" evidence="1">
    <location>
        <begin position="65"/>
        <end position="77"/>
    </location>
</feature>
<dbReference type="RefSeq" id="WP_006215107.1">
    <property type="nucleotide sequence ID" value="NZ_ANHZ02000017.1"/>
</dbReference>
<gene>
    <name evidence="2" type="ORF">C884_00684</name>
</gene>
<accession>M2YCG5</accession>
<dbReference type="AlphaFoldDB" id="M2YCG5"/>